<dbReference type="Pfam" id="PF01693">
    <property type="entry name" value="Cauli_VI"/>
    <property type="match status" value="1"/>
</dbReference>
<feature type="region of interest" description="Disordered" evidence="1">
    <location>
        <begin position="73"/>
        <end position="101"/>
    </location>
</feature>
<evidence type="ECO:0000259" key="2">
    <source>
        <dbReference type="Pfam" id="PF01693"/>
    </source>
</evidence>
<proteinExistence type="predicted"/>
<dbReference type="InterPro" id="IPR009027">
    <property type="entry name" value="Ribosomal_bL9/RNase_H1_N"/>
</dbReference>
<evidence type="ECO:0000313" key="3">
    <source>
        <dbReference type="EMBL" id="KAJ7627446.1"/>
    </source>
</evidence>
<dbReference type="InterPro" id="IPR011320">
    <property type="entry name" value="RNase_H1_N"/>
</dbReference>
<organism evidence="3 4">
    <name type="scientific">Roridomyces roridus</name>
    <dbReference type="NCBI Taxonomy" id="1738132"/>
    <lineage>
        <taxon>Eukaryota</taxon>
        <taxon>Fungi</taxon>
        <taxon>Dikarya</taxon>
        <taxon>Basidiomycota</taxon>
        <taxon>Agaricomycotina</taxon>
        <taxon>Agaricomycetes</taxon>
        <taxon>Agaricomycetidae</taxon>
        <taxon>Agaricales</taxon>
        <taxon>Marasmiineae</taxon>
        <taxon>Mycenaceae</taxon>
        <taxon>Roridomyces</taxon>
    </lineage>
</organism>
<reference evidence="3" key="1">
    <citation type="submission" date="2023-03" db="EMBL/GenBank/DDBJ databases">
        <title>Massive genome expansion in bonnet fungi (Mycena s.s.) driven by repeated elements and novel gene families across ecological guilds.</title>
        <authorList>
            <consortium name="Lawrence Berkeley National Laboratory"/>
            <person name="Harder C.B."/>
            <person name="Miyauchi S."/>
            <person name="Viragh M."/>
            <person name="Kuo A."/>
            <person name="Thoen E."/>
            <person name="Andreopoulos B."/>
            <person name="Lu D."/>
            <person name="Skrede I."/>
            <person name="Drula E."/>
            <person name="Henrissat B."/>
            <person name="Morin E."/>
            <person name="Kohler A."/>
            <person name="Barry K."/>
            <person name="LaButti K."/>
            <person name="Morin E."/>
            <person name="Salamov A."/>
            <person name="Lipzen A."/>
            <person name="Mereny Z."/>
            <person name="Hegedus B."/>
            <person name="Baldrian P."/>
            <person name="Stursova M."/>
            <person name="Weitz H."/>
            <person name="Taylor A."/>
            <person name="Grigoriev I.V."/>
            <person name="Nagy L.G."/>
            <person name="Martin F."/>
            <person name="Kauserud H."/>
        </authorList>
    </citation>
    <scope>NUCLEOTIDE SEQUENCE</scope>
    <source>
        <strain evidence="3">9284</strain>
    </source>
</reference>
<dbReference type="AlphaFoldDB" id="A0AAD7BQC9"/>
<sequence>MTDTSAAATTAATPAEELAALVASLRLLSADALHVSNRCVYIANTLPFVVTAQVNAAVAQSLDDLVDNVNFAVPTPTESESDSDSDFGDAHSTTSAPDSLSSDAPVVIGAPAVAAAPGAAAATIFIPLGFREGIAPTPDEVENRHPPGSDDLQYWYTICVGRNPGIYSSPDMAEAQVRGVPHANRKRKDSKMEALNWYRYMHGLGQVYSINEVYPEILLGGPTPRGSSSTFVYDGIYILGR</sequence>
<protein>
    <recommendedName>
        <fullName evidence="2">Ribonuclease H1 N-terminal domain-containing protein</fullName>
    </recommendedName>
</protein>
<dbReference type="Gene3D" id="3.40.970.10">
    <property type="entry name" value="Ribonuclease H1, N-terminal domain"/>
    <property type="match status" value="1"/>
</dbReference>
<dbReference type="Proteomes" id="UP001221142">
    <property type="component" value="Unassembled WGS sequence"/>
</dbReference>
<dbReference type="InterPro" id="IPR037056">
    <property type="entry name" value="RNase_H1_N_sf"/>
</dbReference>
<dbReference type="EMBL" id="JARKIF010000011">
    <property type="protein sequence ID" value="KAJ7627446.1"/>
    <property type="molecule type" value="Genomic_DNA"/>
</dbReference>
<keyword evidence="4" id="KW-1185">Reference proteome</keyword>
<evidence type="ECO:0000256" key="1">
    <source>
        <dbReference type="SAM" id="MobiDB-lite"/>
    </source>
</evidence>
<dbReference type="SUPFAM" id="SSF55658">
    <property type="entry name" value="L9 N-domain-like"/>
    <property type="match status" value="1"/>
</dbReference>
<feature type="compositionally biased region" description="Polar residues" evidence="1">
    <location>
        <begin position="91"/>
        <end position="101"/>
    </location>
</feature>
<name>A0AAD7BQC9_9AGAR</name>
<accession>A0AAD7BQC9</accession>
<evidence type="ECO:0000313" key="4">
    <source>
        <dbReference type="Proteomes" id="UP001221142"/>
    </source>
</evidence>
<feature type="domain" description="Ribonuclease H1 N-terminal" evidence="2">
    <location>
        <begin position="155"/>
        <end position="197"/>
    </location>
</feature>
<comment type="caution">
    <text evidence="3">The sequence shown here is derived from an EMBL/GenBank/DDBJ whole genome shotgun (WGS) entry which is preliminary data.</text>
</comment>
<gene>
    <name evidence="3" type="ORF">FB45DRAFT_1029790</name>
</gene>